<evidence type="ECO:0000313" key="7">
    <source>
        <dbReference type="EMBL" id="CAF1537409.1"/>
    </source>
</evidence>
<evidence type="ECO:0000256" key="2">
    <source>
        <dbReference type="ARBA" id="ARBA00022553"/>
    </source>
</evidence>
<dbReference type="Gene3D" id="3.30.470.20">
    <property type="entry name" value="ATP-grasp fold, B domain"/>
    <property type="match status" value="1"/>
</dbReference>
<keyword evidence="11" id="KW-1185">Reference proteome</keyword>
<gene>
    <name evidence="8" type="ORF">GPM918_LOCUS42324</name>
    <name evidence="7" type="ORF">OVA965_LOCUS38585</name>
    <name evidence="10" type="ORF">SRO942_LOCUS43537</name>
    <name evidence="9" type="ORF">TMI583_LOCUS39782</name>
</gene>
<dbReference type="Proteomes" id="UP000682733">
    <property type="component" value="Unassembled WGS sequence"/>
</dbReference>
<dbReference type="Pfam" id="PF02078">
    <property type="entry name" value="Synapsin"/>
    <property type="match status" value="1"/>
</dbReference>
<dbReference type="EMBL" id="CAJNOQ010035392">
    <property type="protein sequence ID" value="CAF1599259.1"/>
    <property type="molecule type" value="Genomic_DNA"/>
</dbReference>
<dbReference type="InterPro" id="IPR013815">
    <property type="entry name" value="ATP_grasp_subdomain_1"/>
</dbReference>
<evidence type="ECO:0000256" key="1">
    <source>
        <dbReference type="ARBA" id="ARBA00008243"/>
    </source>
</evidence>
<evidence type="ECO:0000313" key="10">
    <source>
        <dbReference type="EMBL" id="CAF4475695.1"/>
    </source>
</evidence>
<organism evidence="8 11">
    <name type="scientific">Didymodactylos carnosus</name>
    <dbReference type="NCBI Taxonomy" id="1234261"/>
    <lineage>
        <taxon>Eukaryota</taxon>
        <taxon>Metazoa</taxon>
        <taxon>Spiralia</taxon>
        <taxon>Gnathifera</taxon>
        <taxon>Rotifera</taxon>
        <taxon>Eurotatoria</taxon>
        <taxon>Bdelloidea</taxon>
        <taxon>Philodinida</taxon>
        <taxon>Philodinidae</taxon>
        <taxon>Didymodactylos</taxon>
    </lineage>
</organism>
<dbReference type="PRINTS" id="PR01368">
    <property type="entry name" value="SYNAPSIN"/>
</dbReference>
<dbReference type="PANTHER" id="PTHR10841">
    <property type="entry name" value="SYNAPSIN"/>
    <property type="match status" value="1"/>
</dbReference>
<comment type="subcellular location">
    <subcellularLocation>
        <location evidence="4">Synapse</location>
    </subcellularLocation>
</comment>
<dbReference type="InterPro" id="IPR016185">
    <property type="entry name" value="PreATP-grasp_dom_sf"/>
</dbReference>
<evidence type="ECO:0000256" key="3">
    <source>
        <dbReference type="ARBA" id="ARBA00023018"/>
    </source>
</evidence>
<evidence type="ECO:0000256" key="4">
    <source>
        <dbReference type="ARBA" id="ARBA00034103"/>
    </source>
</evidence>
<dbReference type="SUPFAM" id="SSF52440">
    <property type="entry name" value="PreATP-grasp domain"/>
    <property type="match status" value="1"/>
</dbReference>
<evidence type="ECO:0000313" key="11">
    <source>
        <dbReference type="Proteomes" id="UP000663829"/>
    </source>
</evidence>
<keyword evidence="5" id="KW-0067">ATP-binding</keyword>
<dbReference type="Gene3D" id="3.40.50.20">
    <property type="match status" value="1"/>
</dbReference>
<dbReference type="GO" id="GO:0046872">
    <property type="term" value="F:metal ion binding"/>
    <property type="evidence" value="ECO:0007669"/>
    <property type="project" value="InterPro"/>
</dbReference>
<keyword evidence="2" id="KW-0597">Phosphoprotein</keyword>
<accession>A0A816ANH0</accession>
<dbReference type="OrthoDB" id="10249572at2759"/>
<dbReference type="Proteomes" id="UP000663829">
    <property type="component" value="Unassembled WGS sequence"/>
</dbReference>
<protein>
    <recommendedName>
        <fullName evidence="6">ATP-grasp domain-containing protein</fullName>
    </recommendedName>
</protein>
<reference evidence="8" key="1">
    <citation type="submission" date="2021-02" db="EMBL/GenBank/DDBJ databases">
        <authorList>
            <person name="Nowell W R."/>
        </authorList>
    </citation>
    <scope>NUCLEOTIDE SEQUENCE</scope>
</reference>
<dbReference type="EMBL" id="CAJOBC010101765">
    <property type="protein sequence ID" value="CAF4475695.1"/>
    <property type="molecule type" value="Genomic_DNA"/>
</dbReference>
<dbReference type="Gene3D" id="3.30.1490.20">
    <property type="entry name" value="ATP-grasp fold, A domain"/>
    <property type="match status" value="1"/>
</dbReference>
<comment type="caution">
    <text evidence="8">The sequence shown here is derived from an EMBL/GenBank/DDBJ whole genome shotgun (WGS) entry which is preliminary data.</text>
</comment>
<dbReference type="AlphaFoldDB" id="A0A816ANH0"/>
<evidence type="ECO:0000259" key="6">
    <source>
        <dbReference type="PROSITE" id="PS50975"/>
    </source>
</evidence>
<keyword evidence="5" id="KW-0547">Nucleotide-binding</keyword>
<dbReference type="SUPFAM" id="SSF56059">
    <property type="entry name" value="Glutathione synthetase ATP-binding domain-like"/>
    <property type="match status" value="1"/>
</dbReference>
<dbReference type="FunFam" id="3.30.470.20:FF:000059">
    <property type="entry name" value="Synapsin-3"/>
    <property type="match status" value="1"/>
</dbReference>
<evidence type="ECO:0000313" key="9">
    <source>
        <dbReference type="EMBL" id="CAF4325182.1"/>
    </source>
</evidence>
<name>A0A816ANH0_9BILA</name>
<dbReference type="PROSITE" id="PS50975">
    <property type="entry name" value="ATP_GRASP"/>
    <property type="match status" value="1"/>
</dbReference>
<dbReference type="Proteomes" id="UP000677228">
    <property type="component" value="Unassembled WGS sequence"/>
</dbReference>
<dbReference type="Proteomes" id="UP000681722">
    <property type="component" value="Unassembled WGS sequence"/>
</dbReference>
<dbReference type="GO" id="GO:0007269">
    <property type="term" value="P:neurotransmitter secretion"/>
    <property type="evidence" value="ECO:0007669"/>
    <property type="project" value="InterPro"/>
</dbReference>
<dbReference type="EMBL" id="CAJOBA010060617">
    <property type="protein sequence ID" value="CAF4325182.1"/>
    <property type="molecule type" value="Genomic_DNA"/>
</dbReference>
<evidence type="ECO:0000313" key="8">
    <source>
        <dbReference type="EMBL" id="CAF1599259.1"/>
    </source>
</evidence>
<dbReference type="PANTHER" id="PTHR10841:SF17">
    <property type="entry name" value="SYNAPSIN"/>
    <property type="match status" value="1"/>
</dbReference>
<feature type="domain" description="ATP-grasp" evidence="6">
    <location>
        <begin position="162"/>
        <end position="342"/>
    </location>
</feature>
<dbReference type="InterPro" id="IPR020897">
    <property type="entry name" value="Synapsin_pre-ATP-grasp_dom"/>
</dbReference>
<dbReference type="InterPro" id="IPR001359">
    <property type="entry name" value="Synapsin"/>
</dbReference>
<sequence>MLKLFGFGDNSENKVDENLSGHIGEIKKENVKKLLIIDPGNTNWYQIFKDSKLDDGTSIQIEQADWSEISMTCYMPPSSSTCCCTLCPSLKPHPNTSMNRTRMFQPDFLLIRSEVRGVKPSQDYRNILYGFEYADIPSINSLTSIYNFCERPLIYAQLLKIHKRLGQTQFPLIQQYYYPVHEEMLITPSYPIVVKMGHAHAGYGKIKLDNHKQFEDFKTCVALTSCYVTAETFLDGDYDIRIQKLGNNYRAFKRTAVSGSWKTNTGTSFIESIEMTKQFKMWADESSKLFGGLDIVTVDAIHCITDDKLYILEVNGTSSGFGDYCEEEDNKILKEMVLERMNHLFIDKKQK</sequence>
<keyword evidence="3" id="KW-0770">Synapse</keyword>
<dbReference type="InterPro" id="IPR020898">
    <property type="entry name" value="Synapsin_ATP-bd_dom"/>
</dbReference>
<dbReference type="GO" id="GO:0030672">
    <property type="term" value="C:synaptic vesicle membrane"/>
    <property type="evidence" value="ECO:0007669"/>
    <property type="project" value="TreeGrafter"/>
</dbReference>
<proteinExistence type="inferred from homology"/>
<evidence type="ECO:0000256" key="5">
    <source>
        <dbReference type="PROSITE-ProRule" id="PRU00409"/>
    </source>
</evidence>
<dbReference type="InterPro" id="IPR011761">
    <property type="entry name" value="ATP-grasp"/>
</dbReference>
<dbReference type="GO" id="GO:0005524">
    <property type="term" value="F:ATP binding"/>
    <property type="evidence" value="ECO:0007669"/>
    <property type="project" value="UniProtKB-UniRule"/>
</dbReference>
<comment type="similarity">
    <text evidence="1">Belongs to the synapsin family.</text>
</comment>
<dbReference type="Pfam" id="PF02750">
    <property type="entry name" value="Synapsin_C"/>
    <property type="match status" value="1"/>
</dbReference>
<dbReference type="EMBL" id="CAJNOK010038322">
    <property type="protein sequence ID" value="CAF1537409.1"/>
    <property type="molecule type" value="Genomic_DNA"/>
</dbReference>